<dbReference type="GO" id="GO:0006071">
    <property type="term" value="P:glycerol metabolic process"/>
    <property type="evidence" value="ECO:0007669"/>
    <property type="project" value="InterPro"/>
</dbReference>
<dbReference type="STRING" id="745368.SAMN02745178_00036"/>
<dbReference type="GO" id="GO:0004371">
    <property type="term" value="F:glycerone kinase activity"/>
    <property type="evidence" value="ECO:0007669"/>
    <property type="project" value="InterPro"/>
</dbReference>
<dbReference type="Proteomes" id="UP000190286">
    <property type="component" value="Unassembled WGS sequence"/>
</dbReference>
<evidence type="ECO:0000313" key="3">
    <source>
        <dbReference type="Proteomes" id="UP000190286"/>
    </source>
</evidence>
<evidence type="ECO:0000259" key="1">
    <source>
        <dbReference type="PROSITE" id="PS51480"/>
    </source>
</evidence>
<evidence type="ECO:0000313" key="2">
    <source>
        <dbReference type="EMBL" id="SKA72916.1"/>
    </source>
</evidence>
<dbReference type="InterPro" id="IPR036117">
    <property type="entry name" value="DhaL_dom_sf"/>
</dbReference>
<dbReference type="GeneID" id="93336536"/>
<gene>
    <name evidence="2" type="ORF">SAMN02745178_00036</name>
</gene>
<dbReference type="InterPro" id="IPR004007">
    <property type="entry name" value="DhaL_dom"/>
</dbReference>
<dbReference type="NCBIfam" id="TIGR03599">
    <property type="entry name" value="YloV"/>
    <property type="match status" value="1"/>
</dbReference>
<organism evidence="2 3">
    <name type="scientific">Gemmiger formicilis</name>
    <dbReference type="NCBI Taxonomy" id="745368"/>
    <lineage>
        <taxon>Bacteria</taxon>
        <taxon>Bacillati</taxon>
        <taxon>Bacillota</taxon>
        <taxon>Clostridia</taxon>
        <taxon>Eubacteriales</taxon>
        <taxon>Gemmiger</taxon>
    </lineage>
</organism>
<accession>A0A1T4W6P6</accession>
<dbReference type="InterPro" id="IPR050270">
    <property type="entry name" value="DegV_domain_contain"/>
</dbReference>
<dbReference type="Pfam" id="PF13684">
    <property type="entry name" value="FakA-like_C"/>
    <property type="match status" value="1"/>
</dbReference>
<dbReference type="Pfam" id="PF02734">
    <property type="entry name" value="Dak2"/>
    <property type="match status" value="1"/>
</dbReference>
<dbReference type="SUPFAM" id="SSF101473">
    <property type="entry name" value="DhaL-like"/>
    <property type="match status" value="1"/>
</dbReference>
<dbReference type="SMART" id="SM01120">
    <property type="entry name" value="Dak2"/>
    <property type="match status" value="1"/>
</dbReference>
<dbReference type="AlphaFoldDB" id="A0A1T4W6P6"/>
<keyword evidence="3" id="KW-1185">Reference proteome</keyword>
<dbReference type="Gene3D" id="1.25.40.340">
    <property type="match status" value="1"/>
</dbReference>
<dbReference type="InterPro" id="IPR033470">
    <property type="entry name" value="FakA-like_C"/>
</dbReference>
<dbReference type="PROSITE" id="PS51480">
    <property type="entry name" value="DHAL"/>
    <property type="match status" value="1"/>
</dbReference>
<reference evidence="2 3" key="1">
    <citation type="submission" date="2017-02" db="EMBL/GenBank/DDBJ databases">
        <authorList>
            <person name="Peterson S.W."/>
        </authorList>
    </citation>
    <scope>NUCLEOTIDE SEQUENCE [LARGE SCALE GENOMIC DNA]</scope>
    <source>
        <strain evidence="2 3">ATCC 27749</strain>
    </source>
</reference>
<dbReference type="InterPro" id="IPR048394">
    <property type="entry name" value="FakA-like_M"/>
</dbReference>
<dbReference type="RefSeq" id="WP_078783063.1">
    <property type="nucleotide sequence ID" value="NZ_FUYF01000001.1"/>
</dbReference>
<dbReference type="SMART" id="SM01121">
    <property type="entry name" value="Dak1_2"/>
    <property type="match status" value="1"/>
</dbReference>
<sequence>MITGQTLRDAILSGANNIANQRTRVDELNVFPVPDGDTGTNMSMTIGAARAELEAMPDSCTVAEASKTAASAMLRGARGNSGVITSLLFRGFSKALKDKTEASSADLAAALQQGVEAAYKAVMKPTEGTILTVSRLAAEKAAECTELDVPAMWDATLQAGQAALDDTPNLLPVLKKAGVVDAGGQGIMLIFEGMKQVFDGGEIIAGAEVAAKPKVSSEAAGKGVFADDLMKVEDIKNGYCTQFLLHKDADASVTRLRAFLESNGDSVVVIEDDDVANCHVHTSDPGMMLSEAIKYGYLTNFKIENMHEQFLARQKQAKGLEKQAEAEEKKDSEFPYAAVDPEREYGFVAVAAGEGLKAVFGDLGVDAVVSGGQTMNPSTEDILAAIQSVPAKTVLVLPNNKNIIMASEQAQKLADRKVIVLPTRTVPQGMTAMLNFDPDLKPEENAVAMMQAADRVSTGLITYAARDSEFDGKPIKKGEIMALENGKIVATGTDLVKMTYRLARSMKKKDTQFITVISGCDVSDEDAEKTTDLVRTKCGGNIEVSHISGGQPVYYYMISVE</sequence>
<dbReference type="PANTHER" id="PTHR33434:SF4">
    <property type="entry name" value="PHOSPHATASE PROTEIN"/>
    <property type="match status" value="1"/>
</dbReference>
<dbReference type="InterPro" id="IPR019986">
    <property type="entry name" value="YloV-like"/>
</dbReference>
<dbReference type="EMBL" id="FUYF01000001">
    <property type="protein sequence ID" value="SKA72916.1"/>
    <property type="molecule type" value="Genomic_DNA"/>
</dbReference>
<proteinExistence type="predicted"/>
<dbReference type="PANTHER" id="PTHR33434">
    <property type="entry name" value="DEGV DOMAIN-CONTAINING PROTEIN DR_1986-RELATED"/>
    <property type="match status" value="1"/>
</dbReference>
<dbReference type="OrthoDB" id="9760324at2"/>
<dbReference type="Pfam" id="PF21645">
    <property type="entry name" value="FakA-like_M"/>
    <property type="match status" value="1"/>
</dbReference>
<feature type="domain" description="DhaL" evidence="1">
    <location>
        <begin position="5"/>
        <end position="196"/>
    </location>
</feature>
<protein>
    <recommendedName>
        <fullName evidence="1">DhaL domain-containing protein</fullName>
    </recommendedName>
</protein>
<name>A0A1T4W6P6_9FIRM</name>